<organism evidence="2 3">
    <name type="scientific">Phytophthora infestans</name>
    <name type="common">Potato late blight agent</name>
    <name type="synonym">Botrytis infestans</name>
    <dbReference type="NCBI Taxonomy" id="4787"/>
    <lineage>
        <taxon>Eukaryota</taxon>
        <taxon>Sar</taxon>
        <taxon>Stramenopiles</taxon>
        <taxon>Oomycota</taxon>
        <taxon>Peronosporomycetes</taxon>
        <taxon>Peronosporales</taxon>
        <taxon>Peronosporaceae</taxon>
        <taxon>Phytophthora</taxon>
    </lineage>
</organism>
<evidence type="ECO:0000313" key="3">
    <source>
        <dbReference type="Proteomes" id="UP000602510"/>
    </source>
</evidence>
<dbReference type="Proteomes" id="UP000602510">
    <property type="component" value="Unassembled WGS sequence"/>
</dbReference>
<feature type="compositionally biased region" description="Basic and acidic residues" evidence="1">
    <location>
        <begin position="61"/>
        <end position="71"/>
    </location>
</feature>
<keyword evidence="3" id="KW-1185">Reference proteome</keyword>
<evidence type="ECO:0000256" key="1">
    <source>
        <dbReference type="SAM" id="MobiDB-lite"/>
    </source>
</evidence>
<feature type="region of interest" description="Disordered" evidence="1">
    <location>
        <begin position="59"/>
        <end position="91"/>
    </location>
</feature>
<dbReference type="EMBL" id="WSZM01000301">
    <property type="protein sequence ID" value="KAF4035731.1"/>
    <property type="molecule type" value="Genomic_DNA"/>
</dbReference>
<name>A0A833S7R2_PHYIN</name>
<comment type="caution">
    <text evidence="2">The sequence shown here is derived from an EMBL/GenBank/DDBJ whole genome shotgun (WGS) entry which is preliminary data.</text>
</comment>
<proteinExistence type="predicted"/>
<evidence type="ECO:0000313" key="2">
    <source>
        <dbReference type="EMBL" id="KAF4035731.1"/>
    </source>
</evidence>
<gene>
    <name evidence="2" type="ORF">GN244_ATG12220</name>
</gene>
<sequence length="304" mass="33381">MFLQALNDWKLVQQHYHVITRYYMLQQGKHPAVPDGIRAALPAVGLGSQFWEDPSQAISHVDSKSPERRNLQPDAIPAPTSPPIVGSTDSQDVSFDGAAEVAEAALTDRTLAGSAWWDRKPNGPDTQVSLTYWRGTRHRPGQTVSTPFALDTAAGFPRPHLCRRSPRFAPHLAISIRLYAFPFGICGLSDLHFRWVDRSTQISLASLIQLSSRKHSVGMSCPAALASSHADQKAAVSVLGTYSDEIYSTVARLNARGQPVQQSAKWWTPQEATRRLRAPESGARDNTLWGSTYISNGSERVGLS</sequence>
<accession>A0A833S7R2</accession>
<protein>
    <submittedName>
        <fullName evidence="2">Uncharacterized protein</fullName>
    </submittedName>
</protein>
<reference evidence="2" key="1">
    <citation type="submission" date="2020-04" db="EMBL/GenBank/DDBJ databases">
        <title>Hybrid Assembly of Korean Phytophthora infestans isolates.</title>
        <authorList>
            <person name="Prokchorchik M."/>
            <person name="Lee Y."/>
            <person name="Seo J."/>
            <person name="Cho J.-H."/>
            <person name="Park Y.-E."/>
            <person name="Jang D.-C."/>
            <person name="Im J.-S."/>
            <person name="Choi J.-G."/>
            <person name="Park H.-J."/>
            <person name="Lee G.-B."/>
            <person name="Lee Y.-G."/>
            <person name="Hong S.-Y."/>
            <person name="Cho K."/>
            <person name="Sohn K.H."/>
        </authorList>
    </citation>
    <scope>NUCLEOTIDE SEQUENCE</scope>
    <source>
        <strain evidence="2">KR_1_A1</strain>
    </source>
</reference>
<dbReference type="AlphaFoldDB" id="A0A833S7R2"/>